<feature type="chain" id="PRO_5026312258" description="Lipoprotein" evidence="1">
    <location>
        <begin position="24"/>
        <end position="214"/>
    </location>
</feature>
<evidence type="ECO:0000256" key="1">
    <source>
        <dbReference type="SAM" id="SignalP"/>
    </source>
</evidence>
<proteinExistence type="predicted"/>
<dbReference type="OrthoDB" id="763908at2"/>
<evidence type="ECO:0000313" key="3">
    <source>
        <dbReference type="Proteomes" id="UP000434850"/>
    </source>
</evidence>
<gene>
    <name evidence="2" type="ORF">GO816_09025</name>
</gene>
<dbReference type="AlphaFoldDB" id="A0A6I4I879"/>
<dbReference type="Proteomes" id="UP000434850">
    <property type="component" value="Unassembled WGS sequence"/>
</dbReference>
<name>A0A6I4I879_9SPHI</name>
<keyword evidence="3" id="KW-1185">Reference proteome</keyword>
<organism evidence="2 3">
    <name type="scientific">Mucilaginibacter aquatilis</name>
    <dbReference type="NCBI Taxonomy" id="1517760"/>
    <lineage>
        <taxon>Bacteria</taxon>
        <taxon>Pseudomonadati</taxon>
        <taxon>Bacteroidota</taxon>
        <taxon>Sphingobacteriia</taxon>
        <taxon>Sphingobacteriales</taxon>
        <taxon>Sphingobacteriaceae</taxon>
        <taxon>Mucilaginibacter</taxon>
    </lineage>
</organism>
<evidence type="ECO:0000313" key="2">
    <source>
        <dbReference type="EMBL" id="MVN91262.1"/>
    </source>
</evidence>
<reference evidence="2 3" key="1">
    <citation type="submission" date="2019-12" db="EMBL/GenBank/DDBJ databases">
        <title>Mucilaginibacter sp. HME9299 genome sequencing and assembly.</title>
        <authorList>
            <person name="Kang H."/>
            <person name="Kim H."/>
            <person name="Joh K."/>
        </authorList>
    </citation>
    <scope>NUCLEOTIDE SEQUENCE [LARGE SCALE GENOMIC DNA]</scope>
    <source>
        <strain evidence="2 3">HME9299</strain>
    </source>
</reference>
<evidence type="ECO:0008006" key="4">
    <source>
        <dbReference type="Google" id="ProtNLM"/>
    </source>
</evidence>
<comment type="caution">
    <text evidence="2">The sequence shown here is derived from an EMBL/GenBank/DDBJ whole genome shotgun (WGS) entry which is preliminary data.</text>
</comment>
<feature type="signal peptide" evidence="1">
    <location>
        <begin position="1"/>
        <end position="23"/>
    </location>
</feature>
<dbReference type="RefSeq" id="WP_157541430.1">
    <property type="nucleotide sequence ID" value="NZ_WQLA01000003.1"/>
</dbReference>
<keyword evidence="1" id="KW-0732">Signal</keyword>
<sequence>MKLINYKSLLLSLCVLIVLNSCVQNKPEAKEADKISDIKPKVAAQQSYATVNNWLDDFKNFRTSVYQKDVAKMKTYFNFPVVADTTQIWVAVNDNLDETKRPQNYPATFTAKDLDKYHDKLFNEAFVKSILKVKTQQLYQNGEYTTPSIKYGDQKICMIANYDKPTATLQLSVTYSGSAAENGDDVSESESAIIYFFKVTDEKYLKFDKILFAG</sequence>
<protein>
    <recommendedName>
        <fullName evidence="4">Lipoprotein</fullName>
    </recommendedName>
</protein>
<dbReference type="EMBL" id="WQLA01000003">
    <property type="protein sequence ID" value="MVN91262.1"/>
    <property type="molecule type" value="Genomic_DNA"/>
</dbReference>
<accession>A0A6I4I879</accession>